<dbReference type="EC" id="6.3.2.17" evidence="3"/>
<dbReference type="PANTHER" id="PTHR11136">
    <property type="entry name" value="FOLYLPOLYGLUTAMATE SYNTHASE-RELATED"/>
    <property type="match status" value="1"/>
</dbReference>
<feature type="domain" description="Mur ligase C-terminal" evidence="12">
    <location>
        <begin position="290"/>
        <end position="403"/>
    </location>
</feature>
<dbReference type="GO" id="GO:0005524">
    <property type="term" value="F:ATP binding"/>
    <property type="evidence" value="ECO:0007669"/>
    <property type="project" value="UniProtKB-KW"/>
</dbReference>
<dbReference type="Pfam" id="PF02875">
    <property type="entry name" value="Mur_ligase_C"/>
    <property type="match status" value="1"/>
</dbReference>
<protein>
    <recommendedName>
        <fullName evidence="3">tetrahydrofolate synthase</fullName>
        <ecNumber evidence="3">6.3.2.17</ecNumber>
    </recommendedName>
    <alternativeName>
        <fullName evidence="9">Tetrahydrofolylpolyglutamate synthase</fullName>
    </alternativeName>
</protein>
<organism evidence="14 15">
    <name type="scientific">Metasolibacillus meyeri</name>
    <dbReference type="NCBI Taxonomy" id="1071052"/>
    <lineage>
        <taxon>Bacteria</taxon>
        <taxon>Bacillati</taxon>
        <taxon>Bacillota</taxon>
        <taxon>Bacilli</taxon>
        <taxon>Bacillales</taxon>
        <taxon>Caryophanaceae</taxon>
        <taxon>Metasolibacillus</taxon>
    </lineage>
</organism>
<keyword evidence="8" id="KW-0460">Magnesium</keyword>
<dbReference type="GO" id="GO:0046872">
    <property type="term" value="F:metal ion binding"/>
    <property type="evidence" value="ECO:0007669"/>
    <property type="project" value="UniProtKB-KW"/>
</dbReference>
<evidence type="ECO:0000313" key="15">
    <source>
        <dbReference type="Proteomes" id="UP001344888"/>
    </source>
</evidence>
<reference evidence="14 15" key="1">
    <citation type="submission" date="2023-03" db="EMBL/GenBank/DDBJ databases">
        <title>Bacillus Genome Sequencing.</title>
        <authorList>
            <person name="Dunlap C."/>
        </authorList>
    </citation>
    <scope>NUCLEOTIDE SEQUENCE [LARGE SCALE GENOMIC DNA]</scope>
    <source>
        <strain evidence="14 15">B-59205</strain>
    </source>
</reference>
<evidence type="ECO:0000256" key="8">
    <source>
        <dbReference type="ARBA" id="ARBA00022842"/>
    </source>
</evidence>
<dbReference type="Pfam" id="PF08245">
    <property type="entry name" value="Mur_ligase_M"/>
    <property type="match status" value="1"/>
</dbReference>
<comment type="caution">
    <text evidence="14">The sequence shown here is derived from an EMBL/GenBank/DDBJ whole genome shotgun (WGS) entry which is preliminary data.</text>
</comment>
<evidence type="ECO:0000259" key="12">
    <source>
        <dbReference type="Pfam" id="PF02875"/>
    </source>
</evidence>
<dbReference type="AlphaFoldDB" id="A0AAW9NI62"/>
<comment type="cofactor">
    <cofactor evidence="1">
        <name>Mg(2+)</name>
        <dbReference type="ChEBI" id="CHEBI:18420"/>
    </cofactor>
</comment>
<accession>A0AAW9NI62</accession>
<keyword evidence="5" id="KW-0479">Metal-binding</keyword>
<dbReference type="RefSeq" id="WP_326122879.1">
    <property type="nucleotide sequence ID" value="NZ_JARSFG010000010.1"/>
</dbReference>
<dbReference type="InterPro" id="IPR036565">
    <property type="entry name" value="Mur-like_cat_sf"/>
</dbReference>
<keyword evidence="15" id="KW-1185">Reference proteome</keyword>
<evidence type="ECO:0000256" key="3">
    <source>
        <dbReference type="ARBA" id="ARBA00013025"/>
    </source>
</evidence>
<evidence type="ECO:0000256" key="2">
    <source>
        <dbReference type="ARBA" id="ARBA00008276"/>
    </source>
</evidence>
<dbReference type="NCBIfam" id="TIGR01499">
    <property type="entry name" value="folC"/>
    <property type="match status" value="1"/>
</dbReference>
<dbReference type="PIRSF" id="PIRSF001563">
    <property type="entry name" value="Folylpolyglu_synth"/>
    <property type="match status" value="1"/>
</dbReference>
<dbReference type="GO" id="GO:0004326">
    <property type="term" value="F:tetrahydrofolylpolyglutamate synthase activity"/>
    <property type="evidence" value="ECO:0007669"/>
    <property type="project" value="UniProtKB-EC"/>
</dbReference>
<evidence type="ECO:0000256" key="9">
    <source>
        <dbReference type="ARBA" id="ARBA00030592"/>
    </source>
</evidence>
<sequence>MFQTMQQCTDFIFQLKASSYKGAPLEAMKKILAALGHPERKTKFIHFAGSNGKGSTLNATREILMAHGLTVGAFTSPHLERANERMTINQQEISDEQFLSYANAVAQAVHEQLEGQFPSFFEVVTLIAFQHFAHEQIDIALLETGIGGRLDATNVIIPEVSVITTISLEHTDMLGDTYALIAAEKAGIIKKGKPVIVGVENQEAQEVIRQTAQQQEAAFYQLHETFHIERLESGAFHYKGDCIISNIQPAMEGMHQQNNAALAITASQLVLGELREDAVREALQRAKWQGRFERFGTNLILDGAHNSEGAAALVQTLQQVEPAKKYYFLYAALQDKDHGISIQMMEKVASALYFTTIPMPRAASAEALAKHSTHPHTHIIEDWAKFLTEHQLAEDDLLIVTGSLYFIGEVRTFLQARGMR</sequence>
<dbReference type="Proteomes" id="UP001344888">
    <property type="component" value="Unassembled WGS sequence"/>
</dbReference>
<comment type="similarity">
    <text evidence="2 11">Belongs to the folylpolyglutamate synthase family.</text>
</comment>
<keyword evidence="7 11" id="KW-0067">ATP-binding</keyword>
<evidence type="ECO:0000256" key="7">
    <source>
        <dbReference type="ARBA" id="ARBA00022840"/>
    </source>
</evidence>
<dbReference type="SUPFAM" id="SSF53623">
    <property type="entry name" value="MurD-like peptide ligases, catalytic domain"/>
    <property type="match status" value="1"/>
</dbReference>
<evidence type="ECO:0000256" key="1">
    <source>
        <dbReference type="ARBA" id="ARBA00001946"/>
    </source>
</evidence>
<dbReference type="PANTHER" id="PTHR11136:SF0">
    <property type="entry name" value="DIHYDROFOLATE SYNTHETASE-RELATED"/>
    <property type="match status" value="1"/>
</dbReference>
<dbReference type="InterPro" id="IPR004101">
    <property type="entry name" value="Mur_ligase_C"/>
</dbReference>
<evidence type="ECO:0000256" key="4">
    <source>
        <dbReference type="ARBA" id="ARBA00022598"/>
    </source>
</evidence>
<dbReference type="InterPro" id="IPR013221">
    <property type="entry name" value="Mur_ligase_cen"/>
</dbReference>
<dbReference type="InterPro" id="IPR018109">
    <property type="entry name" value="Folylpolyglutamate_synth_CS"/>
</dbReference>
<dbReference type="GO" id="GO:0005737">
    <property type="term" value="C:cytoplasm"/>
    <property type="evidence" value="ECO:0007669"/>
    <property type="project" value="TreeGrafter"/>
</dbReference>
<dbReference type="InterPro" id="IPR001645">
    <property type="entry name" value="Folylpolyglutamate_synth"/>
</dbReference>
<dbReference type="InterPro" id="IPR036615">
    <property type="entry name" value="Mur_ligase_C_dom_sf"/>
</dbReference>
<name>A0AAW9NI62_9BACL</name>
<dbReference type="GO" id="GO:0008841">
    <property type="term" value="F:dihydrofolate synthase activity"/>
    <property type="evidence" value="ECO:0007669"/>
    <property type="project" value="TreeGrafter"/>
</dbReference>
<comment type="catalytic activity">
    <reaction evidence="10">
        <text>(6S)-5,6,7,8-tetrahydrofolyl-(gamma-L-Glu)(n) + L-glutamate + ATP = (6S)-5,6,7,8-tetrahydrofolyl-(gamma-L-Glu)(n+1) + ADP + phosphate + H(+)</text>
        <dbReference type="Rhea" id="RHEA:10580"/>
        <dbReference type="Rhea" id="RHEA-COMP:14738"/>
        <dbReference type="Rhea" id="RHEA-COMP:14740"/>
        <dbReference type="ChEBI" id="CHEBI:15378"/>
        <dbReference type="ChEBI" id="CHEBI:29985"/>
        <dbReference type="ChEBI" id="CHEBI:30616"/>
        <dbReference type="ChEBI" id="CHEBI:43474"/>
        <dbReference type="ChEBI" id="CHEBI:141005"/>
        <dbReference type="ChEBI" id="CHEBI:456216"/>
        <dbReference type="EC" id="6.3.2.17"/>
    </reaction>
</comment>
<feature type="domain" description="Mur ligase central" evidence="13">
    <location>
        <begin position="48"/>
        <end position="266"/>
    </location>
</feature>
<evidence type="ECO:0000313" key="14">
    <source>
        <dbReference type="EMBL" id="MEC1178354.1"/>
    </source>
</evidence>
<keyword evidence="4 11" id="KW-0436">Ligase</keyword>
<dbReference type="FunFam" id="3.40.1190.10:FF:000011">
    <property type="entry name" value="Folylpolyglutamate synthase/dihydrofolate synthase"/>
    <property type="match status" value="1"/>
</dbReference>
<evidence type="ECO:0000256" key="10">
    <source>
        <dbReference type="ARBA" id="ARBA00047493"/>
    </source>
</evidence>
<dbReference type="Gene3D" id="3.90.190.20">
    <property type="entry name" value="Mur ligase, C-terminal domain"/>
    <property type="match status" value="1"/>
</dbReference>
<proteinExistence type="inferred from homology"/>
<evidence type="ECO:0000256" key="11">
    <source>
        <dbReference type="PIRNR" id="PIRNR001563"/>
    </source>
</evidence>
<dbReference type="EMBL" id="JARSFG010000010">
    <property type="protein sequence ID" value="MEC1178354.1"/>
    <property type="molecule type" value="Genomic_DNA"/>
</dbReference>
<evidence type="ECO:0000256" key="6">
    <source>
        <dbReference type="ARBA" id="ARBA00022741"/>
    </source>
</evidence>
<keyword evidence="6 11" id="KW-0547">Nucleotide-binding</keyword>
<dbReference type="SUPFAM" id="SSF53244">
    <property type="entry name" value="MurD-like peptide ligases, peptide-binding domain"/>
    <property type="match status" value="1"/>
</dbReference>
<evidence type="ECO:0000256" key="5">
    <source>
        <dbReference type="ARBA" id="ARBA00022723"/>
    </source>
</evidence>
<evidence type="ECO:0000259" key="13">
    <source>
        <dbReference type="Pfam" id="PF08245"/>
    </source>
</evidence>
<dbReference type="PROSITE" id="PS01012">
    <property type="entry name" value="FOLYLPOLYGLU_SYNT_2"/>
    <property type="match status" value="1"/>
</dbReference>
<dbReference type="Gene3D" id="3.40.1190.10">
    <property type="entry name" value="Mur-like, catalytic domain"/>
    <property type="match status" value="1"/>
</dbReference>
<gene>
    <name evidence="14" type="ORF">P9B03_07670</name>
</gene>